<dbReference type="Proteomes" id="UP000007963">
    <property type="component" value="Unassembled WGS sequence"/>
</dbReference>
<sequence length="148" mass="15985">MSSAVLDKVHIVTGSASGMGLATAQTLLQRGAKIAACDINEKNLEEFYNSLETAKKKVTLTGSVDLRNKGDLREFAQQARSRFGSLHSVANFAGTGDHEFGTESVWETGDDACELIMDMNLKKIFKSLSVVLSPGFLEPGANVVHTFF</sequence>
<dbReference type="Gene3D" id="3.40.50.720">
    <property type="entry name" value="NAD(P)-binding Rossmann-like Domain"/>
    <property type="match status" value="1"/>
</dbReference>
<accession>Q0CM01</accession>
<dbReference type="CDD" id="cd05233">
    <property type="entry name" value="SDR_c"/>
    <property type="match status" value="1"/>
</dbReference>
<dbReference type="AlphaFoldDB" id="Q0CM01"/>
<dbReference type="PANTHER" id="PTHR43975:SF2">
    <property type="entry name" value="EG:BACR7A4.14 PROTEIN-RELATED"/>
    <property type="match status" value="1"/>
</dbReference>
<evidence type="ECO:0000313" key="2">
    <source>
        <dbReference type="Proteomes" id="UP000007963"/>
    </source>
</evidence>
<proteinExistence type="predicted"/>
<dbReference type="OrthoDB" id="1669814at2759"/>
<dbReference type="RefSeq" id="XP_001214461.1">
    <property type="nucleotide sequence ID" value="XM_001214461.1"/>
</dbReference>
<dbReference type="GeneID" id="4321024"/>
<dbReference type="EMBL" id="CH476600">
    <property type="protein sequence ID" value="EAU34352.1"/>
    <property type="molecule type" value="Genomic_DNA"/>
</dbReference>
<protein>
    <submittedName>
        <fullName evidence="1">Uncharacterized protein</fullName>
    </submittedName>
</protein>
<dbReference type="InterPro" id="IPR002347">
    <property type="entry name" value="SDR_fam"/>
</dbReference>
<organism evidence="1 2">
    <name type="scientific">Aspergillus terreus (strain NIH 2624 / FGSC A1156)</name>
    <dbReference type="NCBI Taxonomy" id="341663"/>
    <lineage>
        <taxon>Eukaryota</taxon>
        <taxon>Fungi</taxon>
        <taxon>Dikarya</taxon>
        <taxon>Ascomycota</taxon>
        <taxon>Pezizomycotina</taxon>
        <taxon>Eurotiomycetes</taxon>
        <taxon>Eurotiomycetidae</taxon>
        <taxon>Eurotiales</taxon>
        <taxon>Aspergillaceae</taxon>
        <taxon>Aspergillus</taxon>
        <taxon>Aspergillus subgen. Circumdati</taxon>
    </lineage>
</organism>
<name>Q0CM01_ASPTN</name>
<reference evidence="2" key="1">
    <citation type="submission" date="2005-09" db="EMBL/GenBank/DDBJ databases">
        <title>Annotation of the Aspergillus terreus NIH2624 genome.</title>
        <authorList>
            <person name="Birren B.W."/>
            <person name="Lander E.S."/>
            <person name="Galagan J.E."/>
            <person name="Nusbaum C."/>
            <person name="Devon K."/>
            <person name="Henn M."/>
            <person name="Ma L.-J."/>
            <person name="Jaffe D.B."/>
            <person name="Butler J."/>
            <person name="Alvarez P."/>
            <person name="Gnerre S."/>
            <person name="Grabherr M."/>
            <person name="Kleber M."/>
            <person name="Mauceli E.W."/>
            <person name="Brockman W."/>
            <person name="Rounsley S."/>
            <person name="Young S.K."/>
            <person name="LaButti K."/>
            <person name="Pushparaj V."/>
            <person name="DeCaprio D."/>
            <person name="Crawford M."/>
            <person name="Koehrsen M."/>
            <person name="Engels R."/>
            <person name="Montgomery P."/>
            <person name="Pearson M."/>
            <person name="Howarth C."/>
            <person name="Larson L."/>
            <person name="Luoma S."/>
            <person name="White J."/>
            <person name="Alvarado L."/>
            <person name="Kodira C.D."/>
            <person name="Zeng Q."/>
            <person name="Oleary S."/>
            <person name="Yandava C."/>
            <person name="Denning D.W."/>
            <person name="Nierman W.C."/>
            <person name="Milne T."/>
            <person name="Madden K."/>
        </authorList>
    </citation>
    <scope>NUCLEOTIDE SEQUENCE [LARGE SCALE GENOMIC DNA]</scope>
    <source>
        <strain evidence="2">NIH 2624 / FGSC A1156</strain>
    </source>
</reference>
<dbReference type="InterPro" id="IPR036291">
    <property type="entry name" value="NAD(P)-bd_dom_sf"/>
</dbReference>
<dbReference type="OMA" id="EDREMEY"/>
<dbReference type="PANTHER" id="PTHR43975">
    <property type="entry name" value="ZGC:101858"/>
    <property type="match status" value="1"/>
</dbReference>
<dbReference type="HOGENOM" id="CLU_1758448_0_0_1"/>
<dbReference type="VEuPathDB" id="FungiDB:ATEG_05283"/>
<dbReference type="Pfam" id="PF00106">
    <property type="entry name" value="adh_short"/>
    <property type="match status" value="1"/>
</dbReference>
<evidence type="ECO:0000313" key="1">
    <source>
        <dbReference type="EMBL" id="EAU34352.1"/>
    </source>
</evidence>
<gene>
    <name evidence="1" type="ORF">ATEG_05283</name>
</gene>
<dbReference type="SUPFAM" id="SSF51735">
    <property type="entry name" value="NAD(P)-binding Rossmann-fold domains"/>
    <property type="match status" value="1"/>
</dbReference>
<dbReference type="STRING" id="341663.Q0CM01"/>